<evidence type="ECO:0000259" key="7">
    <source>
        <dbReference type="PROSITE" id="PS51194"/>
    </source>
</evidence>
<organism evidence="8 9">
    <name type="scientific">Goodfellowiella coeruleoviolacea</name>
    <dbReference type="NCBI Taxonomy" id="334858"/>
    <lineage>
        <taxon>Bacteria</taxon>
        <taxon>Bacillati</taxon>
        <taxon>Actinomycetota</taxon>
        <taxon>Actinomycetes</taxon>
        <taxon>Pseudonocardiales</taxon>
        <taxon>Pseudonocardiaceae</taxon>
        <taxon>Goodfellowiella</taxon>
    </lineage>
</organism>
<feature type="compositionally biased region" description="Low complexity" evidence="5">
    <location>
        <begin position="919"/>
        <end position="931"/>
    </location>
</feature>
<dbReference type="InterPro" id="IPR011545">
    <property type="entry name" value="DEAD/DEAH_box_helicase_dom"/>
</dbReference>
<evidence type="ECO:0000313" key="8">
    <source>
        <dbReference type="EMBL" id="MCP2166560.1"/>
    </source>
</evidence>
<dbReference type="EMBL" id="JAMTCK010000007">
    <property type="protein sequence ID" value="MCP2166560.1"/>
    <property type="molecule type" value="Genomic_DNA"/>
</dbReference>
<gene>
    <name evidence="8" type="ORF">LX83_003428</name>
</gene>
<dbReference type="InterPro" id="IPR050474">
    <property type="entry name" value="Hel308_SKI2-like"/>
</dbReference>
<dbReference type="AlphaFoldDB" id="A0AAE3GFT4"/>
<dbReference type="PANTHER" id="PTHR47961:SF6">
    <property type="entry name" value="DNA-DIRECTED DNA POLYMERASE"/>
    <property type="match status" value="1"/>
</dbReference>
<reference evidence="8" key="1">
    <citation type="submission" date="2022-06" db="EMBL/GenBank/DDBJ databases">
        <title>Genomic Encyclopedia of Archaeal and Bacterial Type Strains, Phase II (KMG-II): from individual species to whole genera.</title>
        <authorList>
            <person name="Goeker M."/>
        </authorList>
    </citation>
    <scope>NUCLEOTIDE SEQUENCE</scope>
    <source>
        <strain evidence="8">DSM 43935</strain>
    </source>
</reference>
<feature type="region of interest" description="Disordered" evidence="5">
    <location>
        <begin position="903"/>
        <end position="938"/>
    </location>
</feature>
<feature type="domain" description="Helicase C-terminal" evidence="7">
    <location>
        <begin position="355"/>
        <end position="528"/>
    </location>
</feature>
<dbReference type="GO" id="GO:0004386">
    <property type="term" value="F:helicase activity"/>
    <property type="evidence" value="ECO:0007669"/>
    <property type="project" value="UniProtKB-KW"/>
</dbReference>
<dbReference type="PANTHER" id="PTHR47961">
    <property type="entry name" value="DNA POLYMERASE THETA, PUTATIVE (AFU_ORTHOLOGUE AFUA_1G05260)-RELATED"/>
    <property type="match status" value="1"/>
</dbReference>
<dbReference type="SMART" id="SM00487">
    <property type="entry name" value="DEXDc"/>
    <property type="match status" value="1"/>
</dbReference>
<accession>A0AAE3GFT4</accession>
<sequence>MEPGAPGARLHWLKIADPDAPLPDIPADADVRVLLPADERFAVLREKLIADDVPVRLVPHLLEQETVSSVGRDGRLTVGTAECHLARPVPREFSPVSGAPAAAAMAAFDLMWHTHEPVDQVPAHPVPAERLVPADWLTFLPHPTLNPAQAQAVPHVLDETVNLLVVAPTGAGKTVIGMLAALRTVTEQGRKAAWLVPQRSLTDELDRELETWRQRGLRVERLSGEYSVDVDRVREADLWVATTEKFEAICRASSLREALAEVGCLIVDEIHLLGDATRGPVLEALLARVRDEGSGIRTVGLSATVSNAEQIAAWLRARLVRIAWRPSRLTWQLPVVASSTDWGLVETARTRLASAITTRVAAEHGSVLVFCGSKRGVRRTALIIAAARGADIHGVHPDDLDRLHRVCRSVGVGLHYKGWDHRREAERAFRARDIDVLVATSTLAAGVNLPARAVVVRDTQVGLNSIDVATVQQMFGRAGRVGTGEAEGWAFLIVDETERAAWQAKLVAGHAVSSQIQSSLADHVLAEAVQRRIHSPDQAEQWWVRTLAHHQGNRSLAPLRQAIAFLVAAGYLTVGQDEDGRSRFAPTELGVLTARLMVSTTIGHRLRTALANAALPGAPADAERTLIALVATLVPKLVQAPIGEEHKGAVTRLLAVDGRLGALADQSRGTGVEAGLASYAPGDLARATLLVLANTPGAFHARARLIGGVPYATMYPVLEEAPRYLHWLGCQGLLGTVPPWAAVVAADLGKRVRWRRCQPTRGAGRLLWMCEQMATPAWLDTAVPALWAAATARGVTSPDWSATGQPRHCHLDAAGYAALLRDRATGVVIDQQDDHAVTATGPAGAVLAVWTGRQHALVPLRGGSAVARFPEGSGPTGAAVFTWRGDYLATGWLTEYTRIGSAPEDRHPVDVPWSRSDLASPGSSPAANSPAREIPGTR</sequence>
<dbReference type="InterPro" id="IPR027417">
    <property type="entry name" value="P-loop_NTPase"/>
</dbReference>
<keyword evidence="1" id="KW-0547">Nucleotide-binding</keyword>
<dbReference type="PROSITE" id="PS51192">
    <property type="entry name" value="HELICASE_ATP_BIND_1"/>
    <property type="match status" value="1"/>
</dbReference>
<evidence type="ECO:0000256" key="1">
    <source>
        <dbReference type="ARBA" id="ARBA00022741"/>
    </source>
</evidence>
<evidence type="ECO:0000259" key="6">
    <source>
        <dbReference type="PROSITE" id="PS51192"/>
    </source>
</evidence>
<keyword evidence="4" id="KW-0067">ATP-binding</keyword>
<dbReference type="Proteomes" id="UP001206128">
    <property type="component" value="Unassembled WGS sequence"/>
</dbReference>
<feature type="domain" description="Helicase ATP-binding" evidence="6">
    <location>
        <begin position="154"/>
        <end position="323"/>
    </location>
</feature>
<evidence type="ECO:0000313" key="9">
    <source>
        <dbReference type="Proteomes" id="UP001206128"/>
    </source>
</evidence>
<dbReference type="InterPro" id="IPR014001">
    <property type="entry name" value="Helicase_ATP-bd"/>
</dbReference>
<dbReference type="Gene3D" id="3.40.50.300">
    <property type="entry name" value="P-loop containing nucleotide triphosphate hydrolases"/>
    <property type="match status" value="2"/>
</dbReference>
<dbReference type="GO" id="GO:0003676">
    <property type="term" value="F:nucleic acid binding"/>
    <property type="evidence" value="ECO:0007669"/>
    <property type="project" value="InterPro"/>
</dbReference>
<name>A0AAE3GFT4_9PSEU</name>
<keyword evidence="9" id="KW-1185">Reference proteome</keyword>
<protein>
    <submittedName>
        <fullName evidence="8">Helicase</fullName>
    </submittedName>
</protein>
<evidence type="ECO:0000256" key="2">
    <source>
        <dbReference type="ARBA" id="ARBA00022801"/>
    </source>
</evidence>
<dbReference type="GO" id="GO:0016787">
    <property type="term" value="F:hydrolase activity"/>
    <property type="evidence" value="ECO:0007669"/>
    <property type="project" value="UniProtKB-KW"/>
</dbReference>
<keyword evidence="2" id="KW-0378">Hydrolase</keyword>
<evidence type="ECO:0000256" key="4">
    <source>
        <dbReference type="ARBA" id="ARBA00022840"/>
    </source>
</evidence>
<dbReference type="InterPro" id="IPR001650">
    <property type="entry name" value="Helicase_C-like"/>
</dbReference>
<comment type="caution">
    <text evidence="8">The sequence shown here is derived from an EMBL/GenBank/DDBJ whole genome shotgun (WGS) entry which is preliminary data.</text>
</comment>
<evidence type="ECO:0000256" key="5">
    <source>
        <dbReference type="SAM" id="MobiDB-lite"/>
    </source>
</evidence>
<keyword evidence="3 8" id="KW-0347">Helicase</keyword>
<dbReference type="Pfam" id="PF00271">
    <property type="entry name" value="Helicase_C"/>
    <property type="match status" value="1"/>
</dbReference>
<dbReference type="SMART" id="SM00490">
    <property type="entry name" value="HELICc"/>
    <property type="match status" value="1"/>
</dbReference>
<dbReference type="GO" id="GO:0005524">
    <property type="term" value="F:ATP binding"/>
    <property type="evidence" value="ECO:0007669"/>
    <property type="project" value="UniProtKB-KW"/>
</dbReference>
<dbReference type="PROSITE" id="PS51194">
    <property type="entry name" value="HELICASE_CTER"/>
    <property type="match status" value="1"/>
</dbReference>
<proteinExistence type="predicted"/>
<evidence type="ECO:0000256" key="3">
    <source>
        <dbReference type="ARBA" id="ARBA00022806"/>
    </source>
</evidence>
<dbReference type="Pfam" id="PF00270">
    <property type="entry name" value="DEAD"/>
    <property type="match status" value="1"/>
</dbReference>
<dbReference type="SUPFAM" id="SSF52540">
    <property type="entry name" value="P-loop containing nucleoside triphosphate hydrolases"/>
    <property type="match status" value="1"/>
</dbReference>